<reference evidence="1 2" key="1">
    <citation type="journal article" date="2024" name="Insects">
        <title>An Improved Chromosome-Level Genome Assembly of the Firefly Pyrocoelia pectoralis.</title>
        <authorList>
            <person name="Fu X."/>
            <person name="Meyer-Rochow V.B."/>
            <person name="Ballantyne L."/>
            <person name="Zhu X."/>
        </authorList>
    </citation>
    <scope>NUCLEOTIDE SEQUENCE [LARGE SCALE GENOMIC DNA]</scope>
    <source>
        <strain evidence="1">XCY_ONT2</strain>
    </source>
</reference>
<evidence type="ECO:0008006" key="3">
    <source>
        <dbReference type="Google" id="ProtNLM"/>
    </source>
</evidence>
<accession>A0AAN7V0G1</accession>
<dbReference type="PANTHER" id="PTHR33198">
    <property type="entry name" value="ANK_REP_REGION DOMAIN-CONTAINING PROTEIN-RELATED"/>
    <property type="match status" value="1"/>
</dbReference>
<dbReference type="Proteomes" id="UP001329430">
    <property type="component" value="Chromosome 8"/>
</dbReference>
<comment type="caution">
    <text evidence="1">The sequence shown here is derived from an EMBL/GenBank/DDBJ whole genome shotgun (WGS) entry which is preliminary data.</text>
</comment>
<gene>
    <name evidence="1" type="ORF">RI129_011126</name>
</gene>
<evidence type="ECO:0000313" key="2">
    <source>
        <dbReference type="Proteomes" id="UP001329430"/>
    </source>
</evidence>
<organism evidence="1 2">
    <name type="scientific">Pyrocoelia pectoralis</name>
    <dbReference type="NCBI Taxonomy" id="417401"/>
    <lineage>
        <taxon>Eukaryota</taxon>
        <taxon>Metazoa</taxon>
        <taxon>Ecdysozoa</taxon>
        <taxon>Arthropoda</taxon>
        <taxon>Hexapoda</taxon>
        <taxon>Insecta</taxon>
        <taxon>Pterygota</taxon>
        <taxon>Neoptera</taxon>
        <taxon>Endopterygota</taxon>
        <taxon>Coleoptera</taxon>
        <taxon>Polyphaga</taxon>
        <taxon>Elateriformia</taxon>
        <taxon>Elateroidea</taxon>
        <taxon>Lampyridae</taxon>
        <taxon>Lampyrinae</taxon>
        <taxon>Pyrocoelia</taxon>
    </lineage>
</organism>
<keyword evidence="2" id="KW-1185">Reference proteome</keyword>
<name>A0AAN7V0G1_9COLE</name>
<dbReference type="AlphaFoldDB" id="A0AAN7V0G1"/>
<sequence length="219" mass="25184">MAEGVPATIQATFNVEMFEAGKNWSRWLQRLEAAFKIFRVVDEMKVIYLLHYIGSDSFDILCDKLTPEDPFAKPYDELVKILKAHHSPAPLEIAENYRFHQRKQEDGESLKDFVENLHKLSVYCNFGAYLTTALRNQIVFGLKSKRVQARILETPELTFERATQIGYAMELTEKGVNQIQGNGKEISTIHQVGWKAKKKPTGKEERITHKNTCTFTMTI</sequence>
<proteinExistence type="predicted"/>
<dbReference type="PANTHER" id="PTHR33198:SF19">
    <property type="entry name" value="CCHC-TYPE DOMAIN-CONTAINING PROTEIN"/>
    <property type="match status" value="1"/>
</dbReference>
<protein>
    <recommendedName>
        <fullName evidence="3">Retrotransposon gag domain-containing protein</fullName>
    </recommendedName>
</protein>
<evidence type="ECO:0000313" key="1">
    <source>
        <dbReference type="EMBL" id="KAK5640315.1"/>
    </source>
</evidence>
<dbReference type="EMBL" id="JAVRBK010000008">
    <property type="protein sequence ID" value="KAK5640315.1"/>
    <property type="molecule type" value="Genomic_DNA"/>
</dbReference>